<dbReference type="Proteomes" id="UP001164746">
    <property type="component" value="Chromosome 13"/>
</dbReference>
<dbReference type="Pfam" id="PF10017">
    <property type="entry name" value="Methyltransf_33"/>
    <property type="match status" value="1"/>
</dbReference>
<organism evidence="4 5">
    <name type="scientific">Mya arenaria</name>
    <name type="common">Soft-shell clam</name>
    <dbReference type="NCBI Taxonomy" id="6604"/>
    <lineage>
        <taxon>Eukaryota</taxon>
        <taxon>Metazoa</taxon>
        <taxon>Spiralia</taxon>
        <taxon>Lophotrochozoa</taxon>
        <taxon>Mollusca</taxon>
        <taxon>Bivalvia</taxon>
        <taxon>Autobranchia</taxon>
        <taxon>Heteroconchia</taxon>
        <taxon>Euheterodonta</taxon>
        <taxon>Imparidentia</taxon>
        <taxon>Neoheterodontei</taxon>
        <taxon>Myida</taxon>
        <taxon>Myoidea</taxon>
        <taxon>Myidae</taxon>
        <taxon>Mya</taxon>
    </lineage>
</organism>
<dbReference type="InterPro" id="IPR019257">
    <property type="entry name" value="MeTrfase_dom"/>
</dbReference>
<dbReference type="InterPro" id="IPR051128">
    <property type="entry name" value="EgtD_Methyltrsf_superfamily"/>
</dbReference>
<dbReference type="PANTHER" id="PTHR43397:SF1">
    <property type="entry name" value="ERGOTHIONEINE BIOSYNTHESIS PROTEIN 1"/>
    <property type="match status" value="1"/>
</dbReference>
<keyword evidence="5" id="KW-1185">Reference proteome</keyword>
<keyword evidence="2" id="KW-0808">Transferase</keyword>
<protein>
    <submittedName>
        <fullName evidence="4">EGTD-like protein</fullName>
    </submittedName>
</protein>
<feature type="non-terminal residue" evidence="4">
    <location>
        <position position="321"/>
    </location>
</feature>
<dbReference type="InterPro" id="IPR029063">
    <property type="entry name" value="SAM-dependent_MTases_sf"/>
</dbReference>
<evidence type="ECO:0000313" key="5">
    <source>
        <dbReference type="Proteomes" id="UP001164746"/>
    </source>
</evidence>
<sequence length="321" mass="36202">GLHLSFDLLKGEGIYLHEGEYLSCKYTETQVRALTEKAGLTLNRMWTDAGRRVYIMDVKAALVSGLTSDPRRLPVWYRYDNQGSIFDDLYSSENKDYYFYSLETEVLSNNVQEIVSEIVSPCFFVDLGSGNSEKSRMIIDAILREQTVLNYIPVDISSEFLKDVSNSLSRDYGDCLQVTPVPRDYSEGISYLRSISDAKLILWLGGLQSLPYDKQLDTLSQLAKTMSGQDRLVVSLDMTQDAEIVIKAYLPPTAGLHLSFDLLEGEGIYLHEGEYLSCKYTETQVRALTEKAGLTLNRMWTDAGRRVGIFCFTSKLSNISS</sequence>
<evidence type="ECO:0000313" key="4">
    <source>
        <dbReference type="EMBL" id="WAR23855.1"/>
    </source>
</evidence>
<name>A0ABY7FNQ8_MYAAR</name>
<feature type="domain" description="Histidine-specific methyltransferase SAM-dependent" evidence="3">
    <location>
        <begin position="59"/>
        <end position="250"/>
    </location>
</feature>
<dbReference type="SUPFAM" id="SSF53335">
    <property type="entry name" value="S-adenosyl-L-methionine-dependent methyltransferases"/>
    <property type="match status" value="1"/>
</dbReference>
<dbReference type="Gene3D" id="3.40.50.150">
    <property type="entry name" value="Vaccinia Virus protein VP39"/>
    <property type="match status" value="1"/>
</dbReference>
<proteinExistence type="predicted"/>
<gene>
    <name evidence="4" type="ORF">MAR_037524</name>
</gene>
<evidence type="ECO:0000256" key="1">
    <source>
        <dbReference type="ARBA" id="ARBA00022603"/>
    </source>
</evidence>
<dbReference type="PANTHER" id="PTHR43397">
    <property type="entry name" value="ERGOTHIONEINE BIOSYNTHESIS PROTEIN 1"/>
    <property type="match status" value="1"/>
</dbReference>
<reference evidence="4" key="1">
    <citation type="submission" date="2022-11" db="EMBL/GenBank/DDBJ databases">
        <title>Centuries of genome instability and evolution in soft-shell clam transmissible cancer (bioRxiv).</title>
        <authorList>
            <person name="Hart S.F.M."/>
            <person name="Yonemitsu M.A."/>
            <person name="Giersch R.M."/>
            <person name="Beal B.F."/>
            <person name="Arriagada G."/>
            <person name="Davis B.W."/>
            <person name="Ostrander E.A."/>
            <person name="Goff S.P."/>
            <person name="Metzger M.J."/>
        </authorList>
    </citation>
    <scope>NUCLEOTIDE SEQUENCE</scope>
    <source>
        <strain evidence="4">MELC-2E11</strain>
        <tissue evidence="4">Siphon/mantle</tissue>
    </source>
</reference>
<keyword evidence="1" id="KW-0489">Methyltransferase</keyword>
<evidence type="ECO:0000256" key="2">
    <source>
        <dbReference type="ARBA" id="ARBA00022679"/>
    </source>
</evidence>
<evidence type="ECO:0000259" key="3">
    <source>
        <dbReference type="Pfam" id="PF10017"/>
    </source>
</evidence>
<accession>A0ABY7FNQ8</accession>
<dbReference type="EMBL" id="CP111024">
    <property type="protein sequence ID" value="WAR23855.1"/>
    <property type="molecule type" value="Genomic_DNA"/>
</dbReference>